<reference evidence="1" key="1">
    <citation type="submission" date="2018-05" db="EMBL/GenBank/DDBJ databases">
        <title>Draft genome of Mucuna pruriens seed.</title>
        <authorList>
            <person name="Nnadi N.E."/>
            <person name="Vos R."/>
            <person name="Hasami M.H."/>
            <person name="Devisetty U.K."/>
            <person name="Aguiy J.C."/>
        </authorList>
    </citation>
    <scope>NUCLEOTIDE SEQUENCE [LARGE SCALE GENOMIC DNA]</scope>
    <source>
        <strain evidence="1">JCA_2017</strain>
    </source>
</reference>
<comment type="caution">
    <text evidence="1">The sequence shown here is derived from an EMBL/GenBank/DDBJ whole genome shotgun (WGS) entry which is preliminary data.</text>
</comment>
<keyword evidence="2" id="KW-1185">Reference proteome</keyword>
<dbReference type="OrthoDB" id="1633836at2759"/>
<feature type="non-terminal residue" evidence="1">
    <location>
        <position position="1"/>
    </location>
</feature>
<dbReference type="AlphaFoldDB" id="A0A371FFB7"/>
<evidence type="ECO:0000313" key="1">
    <source>
        <dbReference type="EMBL" id="RDX76956.1"/>
    </source>
</evidence>
<protein>
    <submittedName>
        <fullName evidence="1">Uncharacterized protein</fullName>
    </submittedName>
</protein>
<dbReference type="EMBL" id="QJKJ01009328">
    <property type="protein sequence ID" value="RDX76956.1"/>
    <property type="molecule type" value="Genomic_DNA"/>
</dbReference>
<gene>
    <name evidence="1" type="ORF">CR513_43000</name>
</gene>
<organism evidence="1 2">
    <name type="scientific">Mucuna pruriens</name>
    <name type="common">Velvet bean</name>
    <name type="synonym">Dolichos pruriens</name>
    <dbReference type="NCBI Taxonomy" id="157652"/>
    <lineage>
        <taxon>Eukaryota</taxon>
        <taxon>Viridiplantae</taxon>
        <taxon>Streptophyta</taxon>
        <taxon>Embryophyta</taxon>
        <taxon>Tracheophyta</taxon>
        <taxon>Spermatophyta</taxon>
        <taxon>Magnoliopsida</taxon>
        <taxon>eudicotyledons</taxon>
        <taxon>Gunneridae</taxon>
        <taxon>Pentapetalae</taxon>
        <taxon>rosids</taxon>
        <taxon>fabids</taxon>
        <taxon>Fabales</taxon>
        <taxon>Fabaceae</taxon>
        <taxon>Papilionoideae</taxon>
        <taxon>50 kb inversion clade</taxon>
        <taxon>NPAAA clade</taxon>
        <taxon>indigoferoid/millettioid clade</taxon>
        <taxon>Phaseoleae</taxon>
        <taxon>Mucuna</taxon>
    </lineage>
</organism>
<evidence type="ECO:0000313" key="2">
    <source>
        <dbReference type="Proteomes" id="UP000257109"/>
    </source>
</evidence>
<accession>A0A371FFB7</accession>
<sequence>MQISEDKILPNSLPNSHTSFLVKHTPCFHVSQLRKNTKDLLHVLEPNIVIWSDATRDATWELEDKMQEQYPHLFLGKGSLPLCDLVVEIYIG</sequence>
<dbReference type="Proteomes" id="UP000257109">
    <property type="component" value="Unassembled WGS sequence"/>
</dbReference>
<name>A0A371FFB7_MUCPR</name>
<proteinExistence type="predicted"/>